<evidence type="ECO:0000256" key="12">
    <source>
        <dbReference type="ARBA" id="ARBA00058225"/>
    </source>
</evidence>
<dbReference type="HOGENOM" id="CLU_000288_59_0_1"/>
<dbReference type="PANTHER" id="PTHR43895">
    <property type="entry name" value="CALCIUM/CALMODULIN-DEPENDENT PROTEIN KINASE KINASE-RELATED"/>
    <property type="match status" value="1"/>
</dbReference>
<dbReference type="STRING" id="77586.A0A0D9WR13"/>
<dbReference type="InterPro" id="IPR017441">
    <property type="entry name" value="Protein_kinase_ATP_BS"/>
</dbReference>
<comment type="cofactor">
    <cofactor evidence="1">
        <name>Mn(2+)</name>
        <dbReference type="ChEBI" id="CHEBI:29035"/>
    </cofactor>
</comment>
<dbReference type="FunFam" id="1.10.510.10:FF:000571">
    <property type="entry name" value="Maternal embryonic leucine zipper kinase"/>
    <property type="match status" value="1"/>
</dbReference>
<comment type="similarity">
    <text evidence="2">Belongs to the protein kinase superfamily. CAMK Ser/Thr protein kinase family. SNF1 subfamily.</text>
</comment>
<dbReference type="Gene3D" id="1.10.510.10">
    <property type="entry name" value="Transferase(Phosphotransferase) domain 1"/>
    <property type="match status" value="1"/>
</dbReference>
<dbReference type="FunFam" id="3.30.200.20:FF:000096">
    <property type="entry name" value="Non-specific serine/threonine protein kinase"/>
    <property type="match status" value="1"/>
</dbReference>
<evidence type="ECO:0000256" key="3">
    <source>
        <dbReference type="ARBA" id="ARBA00012513"/>
    </source>
</evidence>
<evidence type="ECO:0000256" key="2">
    <source>
        <dbReference type="ARBA" id="ARBA00006234"/>
    </source>
</evidence>
<evidence type="ECO:0000259" key="15">
    <source>
        <dbReference type="PROSITE" id="PS50011"/>
    </source>
</evidence>
<dbReference type="InterPro" id="IPR008271">
    <property type="entry name" value="Ser/Thr_kinase_AS"/>
</dbReference>
<keyword evidence="18" id="KW-1185">Reference proteome</keyword>
<sequence>MGSPKPPPAMPTDRYELGRLLGEGNFAKVYHGRHRATGEEVAVKVMEREKLVKLGATQQIKREISVMRRLRHPNVVRIHEVMANRRRVYVVMEYVRGGALYRHLVRRGGGGGVGLREPDARRFFQQLVSAVAYCHARGVFHRDIKPENLLVDEQGNLKVADFGLSALVAGNDNDGDTAAQQRALQTVCGTPLYVPPEVFDRRGYDGAKADVWACGVVLYLLVAGRKPFPDHEFLKLYRMIRLSQFQCPQSFSPDLVRLVRRLLQPDPDRRITIPEIMETRWFKRGFKEVSYYVDNNDRLRRFDGLVDDEPELYDSDSEAHESSSSTSSESGTPRGGGGGGMHTSASAPALSDLDRSGGGGDNASLPPLTPRPRMPRPKSLNAFDIIASSSSFDLSGLFEERGEKVRFVSAATAAEIIAKLEEIAAGMVSFTARTKDCQVSIEATRNGQKGALAISAKVFELTPELVMVQVCKKAGDTAEYRRFCNNELKSGLRGLVVDALPPPPVESCSHGGVA</sequence>
<accession>A0A0D9WR13</accession>
<keyword evidence="7" id="KW-0418">Kinase</keyword>
<dbReference type="eggNOG" id="KOG0583">
    <property type="taxonomic scope" value="Eukaryota"/>
</dbReference>
<keyword evidence="4" id="KW-0723">Serine/threonine-protein kinase</keyword>
<keyword evidence="5" id="KW-0808">Transferase</keyword>
<dbReference type="SUPFAM" id="SSF56112">
    <property type="entry name" value="Protein kinase-like (PK-like)"/>
    <property type="match status" value="1"/>
</dbReference>
<dbReference type="Gene3D" id="3.30.310.80">
    <property type="entry name" value="Kinase associated domain 1, KA1"/>
    <property type="match status" value="1"/>
</dbReference>
<evidence type="ECO:0000256" key="11">
    <source>
        <dbReference type="ARBA" id="ARBA00048679"/>
    </source>
</evidence>
<proteinExistence type="inferred from homology"/>
<evidence type="ECO:0000256" key="10">
    <source>
        <dbReference type="ARBA" id="ARBA00047899"/>
    </source>
</evidence>
<dbReference type="Gramene" id="LPERR06G14650.1">
    <property type="protein sequence ID" value="LPERR06G14650.1"/>
    <property type="gene ID" value="LPERR06G14650"/>
</dbReference>
<dbReference type="Proteomes" id="UP000032180">
    <property type="component" value="Chromosome 6"/>
</dbReference>
<evidence type="ECO:0000259" key="16">
    <source>
        <dbReference type="PROSITE" id="PS50816"/>
    </source>
</evidence>
<dbReference type="PANTHER" id="PTHR43895:SF4">
    <property type="entry name" value="CBL-INTERACTING PROTEIN KINASE 25"/>
    <property type="match status" value="1"/>
</dbReference>
<dbReference type="InterPro" id="IPR018451">
    <property type="entry name" value="NAF/FISL_domain"/>
</dbReference>
<name>A0A0D9WR13_9ORYZ</name>
<keyword evidence="6 13" id="KW-0547">Nucleotide-binding</keyword>
<dbReference type="GO" id="GO:0007165">
    <property type="term" value="P:signal transduction"/>
    <property type="evidence" value="ECO:0007669"/>
    <property type="project" value="InterPro"/>
</dbReference>
<evidence type="ECO:0000256" key="5">
    <source>
        <dbReference type="ARBA" id="ARBA00022679"/>
    </source>
</evidence>
<dbReference type="SMART" id="SM00220">
    <property type="entry name" value="S_TKc"/>
    <property type="match status" value="1"/>
</dbReference>
<dbReference type="PROSITE" id="PS00108">
    <property type="entry name" value="PROTEIN_KINASE_ST"/>
    <property type="match status" value="1"/>
</dbReference>
<dbReference type="AlphaFoldDB" id="A0A0D9WR13"/>
<feature type="domain" description="Protein kinase" evidence="15">
    <location>
        <begin position="15"/>
        <end position="282"/>
    </location>
</feature>
<evidence type="ECO:0000256" key="4">
    <source>
        <dbReference type="ARBA" id="ARBA00022527"/>
    </source>
</evidence>
<feature type="compositionally biased region" description="Low complexity" evidence="14">
    <location>
        <begin position="322"/>
        <end position="332"/>
    </location>
</feature>
<dbReference type="Pfam" id="PF03822">
    <property type="entry name" value="NAF"/>
    <property type="match status" value="1"/>
</dbReference>
<evidence type="ECO:0000256" key="6">
    <source>
        <dbReference type="ARBA" id="ARBA00022741"/>
    </source>
</evidence>
<dbReference type="InterPro" id="IPR000719">
    <property type="entry name" value="Prot_kinase_dom"/>
</dbReference>
<dbReference type="PROSITE" id="PS00107">
    <property type="entry name" value="PROTEIN_KINASE_ATP"/>
    <property type="match status" value="1"/>
</dbReference>
<dbReference type="Pfam" id="PF00069">
    <property type="entry name" value="Pkinase"/>
    <property type="match status" value="1"/>
</dbReference>
<dbReference type="GO" id="GO:0106310">
    <property type="term" value="F:protein serine kinase activity"/>
    <property type="evidence" value="ECO:0007669"/>
    <property type="project" value="RHEA"/>
</dbReference>
<dbReference type="EC" id="2.7.11.1" evidence="3"/>
<evidence type="ECO:0000256" key="14">
    <source>
        <dbReference type="SAM" id="MobiDB-lite"/>
    </source>
</evidence>
<dbReference type="InterPro" id="IPR011009">
    <property type="entry name" value="Kinase-like_dom_sf"/>
</dbReference>
<protein>
    <recommendedName>
        <fullName evidence="3">non-specific serine/threonine protein kinase</fullName>
        <ecNumber evidence="3">2.7.11.1</ecNumber>
    </recommendedName>
</protein>
<organism evidence="17 18">
    <name type="scientific">Leersia perrieri</name>
    <dbReference type="NCBI Taxonomy" id="77586"/>
    <lineage>
        <taxon>Eukaryota</taxon>
        <taxon>Viridiplantae</taxon>
        <taxon>Streptophyta</taxon>
        <taxon>Embryophyta</taxon>
        <taxon>Tracheophyta</taxon>
        <taxon>Spermatophyta</taxon>
        <taxon>Magnoliopsida</taxon>
        <taxon>Liliopsida</taxon>
        <taxon>Poales</taxon>
        <taxon>Poaceae</taxon>
        <taxon>BOP clade</taxon>
        <taxon>Oryzoideae</taxon>
        <taxon>Oryzeae</taxon>
        <taxon>Oryzinae</taxon>
        <taxon>Leersia</taxon>
    </lineage>
</organism>
<dbReference type="PROSITE" id="PS50011">
    <property type="entry name" value="PROTEIN_KINASE_DOM"/>
    <property type="match status" value="1"/>
</dbReference>
<comment type="catalytic activity">
    <reaction evidence="10">
        <text>L-threonyl-[protein] + ATP = O-phospho-L-threonyl-[protein] + ADP + H(+)</text>
        <dbReference type="Rhea" id="RHEA:46608"/>
        <dbReference type="Rhea" id="RHEA-COMP:11060"/>
        <dbReference type="Rhea" id="RHEA-COMP:11605"/>
        <dbReference type="ChEBI" id="CHEBI:15378"/>
        <dbReference type="ChEBI" id="CHEBI:30013"/>
        <dbReference type="ChEBI" id="CHEBI:30616"/>
        <dbReference type="ChEBI" id="CHEBI:61977"/>
        <dbReference type="ChEBI" id="CHEBI:456216"/>
        <dbReference type="EC" id="2.7.11.1"/>
    </reaction>
</comment>
<keyword evidence="9" id="KW-0464">Manganese</keyword>
<evidence type="ECO:0000256" key="7">
    <source>
        <dbReference type="ARBA" id="ARBA00022777"/>
    </source>
</evidence>
<evidence type="ECO:0000313" key="18">
    <source>
        <dbReference type="Proteomes" id="UP000032180"/>
    </source>
</evidence>
<feature type="binding site" evidence="13">
    <location>
        <position position="44"/>
    </location>
    <ligand>
        <name>ATP</name>
        <dbReference type="ChEBI" id="CHEBI:30616"/>
    </ligand>
</feature>
<dbReference type="GO" id="GO:0005524">
    <property type="term" value="F:ATP binding"/>
    <property type="evidence" value="ECO:0007669"/>
    <property type="project" value="UniProtKB-UniRule"/>
</dbReference>
<reference evidence="17 18" key="1">
    <citation type="submission" date="2012-08" db="EMBL/GenBank/DDBJ databases">
        <title>Oryza genome evolution.</title>
        <authorList>
            <person name="Wing R.A."/>
        </authorList>
    </citation>
    <scope>NUCLEOTIDE SEQUENCE</scope>
</reference>
<dbReference type="FunFam" id="3.30.310.80:FF:000005">
    <property type="entry name" value="Non-specific serine/threonine protein kinase"/>
    <property type="match status" value="1"/>
</dbReference>
<evidence type="ECO:0000256" key="9">
    <source>
        <dbReference type="ARBA" id="ARBA00023211"/>
    </source>
</evidence>
<reference evidence="18" key="2">
    <citation type="submission" date="2013-12" db="EMBL/GenBank/DDBJ databases">
        <authorList>
            <person name="Yu Y."/>
            <person name="Lee S."/>
            <person name="de Baynast K."/>
            <person name="Wissotski M."/>
            <person name="Liu L."/>
            <person name="Talag J."/>
            <person name="Goicoechea J."/>
            <person name="Angelova A."/>
            <person name="Jetty R."/>
            <person name="Kudrna D."/>
            <person name="Golser W."/>
            <person name="Rivera L."/>
            <person name="Zhang J."/>
            <person name="Wing R."/>
        </authorList>
    </citation>
    <scope>NUCLEOTIDE SEQUENCE</scope>
</reference>
<evidence type="ECO:0000256" key="13">
    <source>
        <dbReference type="PROSITE-ProRule" id="PRU10141"/>
    </source>
</evidence>
<evidence type="ECO:0000256" key="8">
    <source>
        <dbReference type="ARBA" id="ARBA00022840"/>
    </source>
</evidence>
<keyword evidence="8 13" id="KW-0067">ATP-binding</keyword>
<feature type="region of interest" description="Disordered" evidence="14">
    <location>
        <begin position="310"/>
        <end position="377"/>
    </location>
</feature>
<dbReference type="PROSITE" id="PS50816">
    <property type="entry name" value="NAF"/>
    <property type="match status" value="1"/>
</dbReference>
<dbReference type="CDD" id="cd12195">
    <property type="entry name" value="CIPK_C"/>
    <property type="match status" value="1"/>
</dbReference>
<dbReference type="InterPro" id="IPR004041">
    <property type="entry name" value="NAF_dom"/>
</dbReference>
<comment type="function">
    <text evidence="12">CIPK serine-threonine protein kinases interact with CBL proteins. Binding of a CBL protein to the regulatory NAF domain of CIPK protein lead to the activation of the kinase in a calcium-dependent manner.</text>
</comment>
<comment type="catalytic activity">
    <reaction evidence="11">
        <text>L-seryl-[protein] + ATP = O-phospho-L-seryl-[protein] + ADP + H(+)</text>
        <dbReference type="Rhea" id="RHEA:17989"/>
        <dbReference type="Rhea" id="RHEA-COMP:9863"/>
        <dbReference type="Rhea" id="RHEA-COMP:11604"/>
        <dbReference type="ChEBI" id="CHEBI:15378"/>
        <dbReference type="ChEBI" id="CHEBI:29999"/>
        <dbReference type="ChEBI" id="CHEBI:30616"/>
        <dbReference type="ChEBI" id="CHEBI:83421"/>
        <dbReference type="ChEBI" id="CHEBI:456216"/>
        <dbReference type="EC" id="2.7.11.1"/>
    </reaction>
</comment>
<reference evidence="17" key="3">
    <citation type="submission" date="2015-04" db="UniProtKB">
        <authorList>
            <consortium name="EnsemblPlants"/>
        </authorList>
    </citation>
    <scope>IDENTIFICATION</scope>
</reference>
<evidence type="ECO:0000313" key="17">
    <source>
        <dbReference type="EnsemblPlants" id="LPERR06G14650.1"/>
    </source>
</evidence>
<evidence type="ECO:0000256" key="1">
    <source>
        <dbReference type="ARBA" id="ARBA00001936"/>
    </source>
</evidence>
<dbReference type="EnsemblPlants" id="LPERR06G14650.1">
    <property type="protein sequence ID" value="LPERR06G14650.1"/>
    <property type="gene ID" value="LPERR06G14650"/>
</dbReference>
<feature type="domain" description="NAF" evidence="16">
    <location>
        <begin position="375"/>
        <end position="399"/>
    </location>
</feature>
<dbReference type="GO" id="GO:0004674">
    <property type="term" value="F:protein serine/threonine kinase activity"/>
    <property type="evidence" value="ECO:0007669"/>
    <property type="project" value="UniProtKB-KW"/>
</dbReference>